<evidence type="ECO:0000256" key="7">
    <source>
        <dbReference type="ARBA" id="ARBA00022618"/>
    </source>
</evidence>
<evidence type="ECO:0000256" key="3">
    <source>
        <dbReference type="ARBA" id="ARBA00009471"/>
    </source>
</evidence>
<keyword evidence="6" id="KW-0963">Cytoplasm</keyword>
<dbReference type="GO" id="GO:0007076">
    <property type="term" value="P:mitotic chromosome condensation"/>
    <property type="evidence" value="ECO:0007669"/>
    <property type="project" value="InterPro"/>
</dbReference>
<feature type="region of interest" description="Disordered" evidence="12">
    <location>
        <begin position="248"/>
        <end position="298"/>
    </location>
</feature>
<keyword evidence="7 11" id="KW-0132">Cell division</keyword>
<evidence type="ECO:0000256" key="9">
    <source>
        <dbReference type="ARBA" id="ARBA00023067"/>
    </source>
</evidence>
<evidence type="ECO:0000256" key="1">
    <source>
        <dbReference type="ARBA" id="ARBA00004286"/>
    </source>
</evidence>
<evidence type="ECO:0000256" key="5">
    <source>
        <dbReference type="ARBA" id="ARBA00022454"/>
    </source>
</evidence>
<comment type="caution">
    <text evidence="13">The sequence shown here is derived from an EMBL/GenBank/DDBJ whole genome shotgun (WGS) entry which is preliminary data.</text>
</comment>
<dbReference type="GO" id="GO:0005737">
    <property type="term" value="C:cytoplasm"/>
    <property type="evidence" value="ECO:0007669"/>
    <property type="project" value="UniProtKB-SubCell"/>
</dbReference>
<keyword evidence="10 11" id="KW-0131">Cell cycle</keyword>
<sequence>MTSRKALHDKQIKQIRAAATPRKTPAQDGSEGEACLAASTTPRGGLDDDDGGLDVSVTPMKRVPILANFEEWMKMATDNKINATNSWNFALIDYFHDMSLLKEGDGVNFQKASCTLDGCVKIYTNRVDSVATETGKLLSGLADSNSSKNKGRHGDDESDQEADQELDQEGNAKKKSKNKHSRASEATLAPSFSALQLKRFELEFTVDPLFKKASADFDEGGAKGLLLNHLMIDSQGRIVFDSSDDCADMAAPGKQDGHEGGDAGHAGHADETDEAPEHQAEAQPQPRHVAHDSSQDQHALPPIDLTCLGRKFFAHLAQLDELDVCPSLKHFDLGDPLGSLNIPFLKAPDDADKSGMFIDEDEAAAFDNQDDDGLGLGSFDMDDNEAAFGEGGEAWARQTAVLGTQHTQDQEIEAQGEYVVAMAEPNTPGALHQDILGFFDHALQKNWSSAQHWRIRRIKDGNKAPAEARRRKEKEAFEIDFGAPLQAHHADMVLTPAASTSAICLPKKDWTCKSRNLVPDDKHFNSASLLGLFLKPKARLGRRPRRAQEAPDGPPDMDEAFWAQRQHPHPDDDAAPPPGDYDANFFHDDALPFAAPDNHHDDHDLPPDAEGQAAATQSLFPLTQPSPMGAFGSTLVTQTRRVRPDYVQYARKAKKVDVRRLKQEIWKGMDFASPPNLDKSLRFTDVMDSLQAVYPKPVMDDISTSYCFISLLHLANEEGLVIEHTPDLTELHIKKDSTAHFDAAD</sequence>
<dbReference type="GO" id="GO:0051301">
    <property type="term" value="P:cell division"/>
    <property type="evidence" value="ECO:0007669"/>
    <property type="project" value="UniProtKB-KW"/>
</dbReference>
<feature type="compositionally biased region" description="Basic and acidic residues" evidence="12">
    <location>
        <begin position="597"/>
        <end position="606"/>
    </location>
</feature>
<feature type="region of interest" description="Disordered" evidence="12">
    <location>
        <begin position="1"/>
        <end position="51"/>
    </location>
</feature>
<feature type="region of interest" description="Disordered" evidence="12">
    <location>
        <begin position="540"/>
        <end position="560"/>
    </location>
</feature>
<dbReference type="PANTHER" id="PTHR13108">
    <property type="entry name" value="CONDENSIN COMPLEX SUBUNIT 2"/>
    <property type="match status" value="1"/>
</dbReference>
<evidence type="ECO:0000256" key="8">
    <source>
        <dbReference type="ARBA" id="ARBA00022776"/>
    </source>
</evidence>
<dbReference type="PIRSF" id="PIRSF017126">
    <property type="entry name" value="Condensin_H"/>
    <property type="match status" value="1"/>
</dbReference>
<comment type="function">
    <text evidence="11">Regulatory subunit of the condensin complex, a complex required for conversion of interphase chromatin into mitotic-like condense chromosomes.</text>
</comment>
<accession>A0A2C5ZD71</accession>
<evidence type="ECO:0000256" key="12">
    <source>
        <dbReference type="SAM" id="MobiDB-lite"/>
    </source>
</evidence>
<protein>
    <recommendedName>
        <fullName evidence="4 11">Condensin complex subunit 2</fullName>
    </recommendedName>
</protein>
<feature type="region of interest" description="Disordered" evidence="12">
    <location>
        <begin position="592"/>
        <end position="613"/>
    </location>
</feature>
<evidence type="ECO:0000256" key="11">
    <source>
        <dbReference type="PIRNR" id="PIRNR017126"/>
    </source>
</evidence>
<dbReference type="GO" id="GO:0000796">
    <property type="term" value="C:condensin complex"/>
    <property type="evidence" value="ECO:0007669"/>
    <property type="project" value="InterPro"/>
</dbReference>
<comment type="subcellular location">
    <subcellularLocation>
        <location evidence="1">Chromosome</location>
    </subcellularLocation>
    <subcellularLocation>
        <location evidence="2">Cytoplasm</location>
    </subcellularLocation>
</comment>
<gene>
    <name evidence="13" type="ORF">CDD82_3546</name>
</gene>
<evidence type="ECO:0000313" key="13">
    <source>
        <dbReference type="EMBL" id="PHH77374.1"/>
    </source>
</evidence>
<organism evidence="13 14">
    <name type="scientific">Ophiocordyceps australis</name>
    <dbReference type="NCBI Taxonomy" id="1399860"/>
    <lineage>
        <taxon>Eukaryota</taxon>
        <taxon>Fungi</taxon>
        <taxon>Dikarya</taxon>
        <taxon>Ascomycota</taxon>
        <taxon>Pezizomycotina</taxon>
        <taxon>Sordariomycetes</taxon>
        <taxon>Hypocreomycetidae</taxon>
        <taxon>Hypocreales</taxon>
        <taxon>Ophiocordycipitaceae</taxon>
        <taxon>Ophiocordyceps</taxon>
    </lineage>
</organism>
<dbReference type="PANTHER" id="PTHR13108:SF9">
    <property type="entry name" value="CONDENSIN COMPLEX SUBUNIT 2"/>
    <property type="match status" value="1"/>
</dbReference>
<evidence type="ECO:0000256" key="4">
    <source>
        <dbReference type="ARBA" id="ARBA00016065"/>
    </source>
</evidence>
<reference evidence="13 14" key="1">
    <citation type="submission" date="2017-06" db="EMBL/GenBank/DDBJ databases">
        <title>Ant-infecting Ophiocordyceps genomes reveal a high diversity of potential behavioral manipulation genes and a possible major role for enterotoxins.</title>
        <authorList>
            <person name="De Bekker C."/>
            <person name="Evans H.C."/>
            <person name="Brachmann A."/>
            <person name="Hughes D.P."/>
        </authorList>
    </citation>
    <scope>NUCLEOTIDE SEQUENCE [LARGE SCALE GENOMIC DNA]</scope>
    <source>
        <strain evidence="13 14">1348a</strain>
    </source>
</reference>
<evidence type="ECO:0000256" key="6">
    <source>
        <dbReference type="ARBA" id="ARBA00022490"/>
    </source>
</evidence>
<evidence type="ECO:0000313" key="14">
    <source>
        <dbReference type="Proteomes" id="UP000224854"/>
    </source>
</evidence>
<dbReference type="GO" id="GO:0003682">
    <property type="term" value="F:chromatin binding"/>
    <property type="evidence" value="ECO:0007669"/>
    <property type="project" value="TreeGrafter"/>
</dbReference>
<evidence type="ECO:0000256" key="2">
    <source>
        <dbReference type="ARBA" id="ARBA00004496"/>
    </source>
</evidence>
<feature type="compositionally biased region" description="Acidic residues" evidence="12">
    <location>
        <begin position="156"/>
        <end position="168"/>
    </location>
</feature>
<feature type="compositionally biased region" description="Basic and acidic residues" evidence="12">
    <location>
        <begin position="255"/>
        <end position="280"/>
    </location>
</feature>
<proteinExistence type="inferred from homology"/>
<keyword evidence="5" id="KW-0158">Chromosome</keyword>
<comment type="similarity">
    <text evidence="3 11">Belongs to the CND2 (condensin subunit 2) family.</text>
</comment>
<keyword evidence="8 11" id="KW-0498">Mitosis</keyword>
<dbReference type="InterPro" id="IPR022816">
    <property type="entry name" value="Condensin_barren_su2"/>
</dbReference>
<feature type="region of interest" description="Disordered" evidence="12">
    <location>
        <begin position="140"/>
        <end position="185"/>
    </location>
</feature>
<dbReference type="Proteomes" id="UP000224854">
    <property type="component" value="Unassembled WGS sequence"/>
</dbReference>
<evidence type="ECO:0000256" key="10">
    <source>
        <dbReference type="ARBA" id="ARBA00023306"/>
    </source>
</evidence>
<dbReference type="EMBL" id="NJEU01000272">
    <property type="protein sequence ID" value="PHH77374.1"/>
    <property type="molecule type" value="Genomic_DNA"/>
</dbReference>
<dbReference type="Pfam" id="PF05786">
    <property type="entry name" value="Cnd2"/>
    <property type="match status" value="1"/>
</dbReference>
<dbReference type="OrthoDB" id="362021at2759"/>
<keyword evidence="14" id="KW-1185">Reference proteome</keyword>
<dbReference type="AlphaFoldDB" id="A0A2C5ZD71"/>
<feature type="compositionally biased region" description="Basic and acidic residues" evidence="12">
    <location>
        <begin position="1"/>
        <end position="12"/>
    </location>
</feature>
<name>A0A2C5ZD71_9HYPO</name>
<keyword evidence="9 11" id="KW-0226">DNA condensation</keyword>